<dbReference type="EMBL" id="JBHMDO010000002">
    <property type="protein sequence ID" value="MFB9324467.1"/>
    <property type="molecule type" value="Genomic_DNA"/>
</dbReference>
<keyword evidence="3" id="KW-1185">Reference proteome</keyword>
<feature type="chain" id="PRO_5046515563" evidence="1">
    <location>
        <begin position="24"/>
        <end position="473"/>
    </location>
</feature>
<name>A0ABV5KGV7_9BACL</name>
<dbReference type="Proteomes" id="UP001589747">
    <property type="component" value="Unassembled WGS sequence"/>
</dbReference>
<dbReference type="PROSITE" id="PS51257">
    <property type="entry name" value="PROKAR_LIPOPROTEIN"/>
    <property type="match status" value="1"/>
</dbReference>
<dbReference type="Gene3D" id="2.130.10.130">
    <property type="entry name" value="Integrin alpha, N-terminal"/>
    <property type="match status" value="1"/>
</dbReference>
<gene>
    <name evidence="2" type="ORF">ACFFSY_00745</name>
</gene>
<reference evidence="2 3" key="1">
    <citation type="submission" date="2024-09" db="EMBL/GenBank/DDBJ databases">
        <authorList>
            <person name="Sun Q."/>
            <person name="Mori K."/>
        </authorList>
    </citation>
    <scope>NUCLEOTIDE SEQUENCE [LARGE SCALE GENOMIC DNA]</scope>
    <source>
        <strain evidence="2 3">TISTR 2452</strain>
    </source>
</reference>
<evidence type="ECO:0000256" key="1">
    <source>
        <dbReference type="SAM" id="SignalP"/>
    </source>
</evidence>
<evidence type="ECO:0000313" key="3">
    <source>
        <dbReference type="Proteomes" id="UP001589747"/>
    </source>
</evidence>
<protein>
    <submittedName>
        <fullName evidence="2">FG-GAP repeat domain-containing protein</fullName>
    </submittedName>
</protein>
<sequence>MPPMQIRRPLLTLLAASALLTTAGCQYTMAPSDLLAVPQTENGNAELAQAIRVALPPRAKLTLPDQTSLAAVRKADVDGDGHKEAIVTYVTDLDVEQVMVMRSGTSGGRQGWHKWFTLAESTGYGVDWLAVDDLDDDGRPEMVVGWNEYDEPQHRLFIYTIDADADLLQSPPVPLAELTYEQAKLGDMDGNGTAELVVIQHEREQMTASLHLYRVSEGKVKDELAAPIDGTVDGYYNLAVGQIAAGRYGVIMDGGIGAHSSLTNVLAWTNGRLMRVYPPVTGREEEQWNASSTFSGDGNGDGILDIETLVEAPGQPDDRSYAETLWVEERRQWDGDRTFDVVQRRYADYAQGYALRFPESWYGQVTVSRLEQKLETGGVIDGTAFEYYEAKTKRRAPMFWLYAVPLKQWDALEQQWKTEGGAIEVLTKSAGMVYAVLQREAPKAWEDETRERFEAMQLSAEELAKQFDLIPDH</sequence>
<dbReference type="SUPFAM" id="SSF69318">
    <property type="entry name" value="Integrin alpha N-terminal domain"/>
    <property type="match status" value="1"/>
</dbReference>
<comment type="caution">
    <text evidence="2">The sequence shown here is derived from an EMBL/GenBank/DDBJ whole genome shotgun (WGS) entry which is preliminary data.</text>
</comment>
<proteinExistence type="predicted"/>
<evidence type="ECO:0000313" key="2">
    <source>
        <dbReference type="EMBL" id="MFB9324467.1"/>
    </source>
</evidence>
<accession>A0ABV5KGV7</accession>
<dbReference type="InterPro" id="IPR028994">
    <property type="entry name" value="Integrin_alpha_N"/>
</dbReference>
<dbReference type="RefSeq" id="WP_377488421.1">
    <property type="nucleotide sequence ID" value="NZ_JBHMDO010000002.1"/>
</dbReference>
<keyword evidence="1" id="KW-0732">Signal</keyword>
<feature type="signal peptide" evidence="1">
    <location>
        <begin position="1"/>
        <end position="23"/>
    </location>
</feature>
<organism evidence="2 3">
    <name type="scientific">Paenibacillus aurantiacus</name>
    <dbReference type="NCBI Taxonomy" id="1936118"/>
    <lineage>
        <taxon>Bacteria</taxon>
        <taxon>Bacillati</taxon>
        <taxon>Bacillota</taxon>
        <taxon>Bacilli</taxon>
        <taxon>Bacillales</taxon>
        <taxon>Paenibacillaceae</taxon>
        <taxon>Paenibacillus</taxon>
    </lineage>
</organism>